<evidence type="ECO:0000313" key="13">
    <source>
        <dbReference type="EMBL" id="ADC45978.1"/>
    </source>
</evidence>
<comment type="subunit">
    <text evidence="10">Monomer.</text>
</comment>
<proteinExistence type="inferred from homology"/>
<keyword evidence="4 10" id="KW-0547">Nucleotide-binding</keyword>
<evidence type="ECO:0000259" key="12">
    <source>
        <dbReference type="Pfam" id="PF08264"/>
    </source>
</evidence>
<dbReference type="GO" id="GO:0004822">
    <property type="term" value="F:isoleucine-tRNA ligase activity"/>
    <property type="evidence" value="ECO:0007669"/>
    <property type="project" value="UniProtKB-UniRule"/>
</dbReference>
<dbReference type="InterPro" id="IPR033709">
    <property type="entry name" value="Anticodon_Ile_ABEc"/>
</dbReference>
<dbReference type="Pfam" id="PF08264">
    <property type="entry name" value="Anticodon_1"/>
    <property type="match status" value="1"/>
</dbReference>
<evidence type="ECO:0000256" key="8">
    <source>
        <dbReference type="ARBA" id="ARBA00023146"/>
    </source>
</evidence>
<dbReference type="PROSITE" id="PS00178">
    <property type="entry name" value="AA_TRNA_LIGASE_I"/>
    <property type="match status" value="1"/>
</dbReference>
<gene>
    <name evidence="10 13" type="primary">ileS</name>
    <name evidence="13" type="ordered locus">mru_0126</name>
</gene>
<keyword evidence="14" id="KW-1185">Reference proteome</keyword>
<dbReference type="KEGG" id="mru:mru_0126"/>
<dbReference type="OrthoDB" id="30823at2157"/>
<comment type="catalytic activity">
    <reaction evidence="9 10">
        <text>tRNA(Ile) + L-isoleucine + ATP = L-isoleucyl-tRNA(Ile) + AMP + diphosphate</text>
        <dbReference type="Rhea" id="RHEA:11060"/>
        <dbReference type="Rhea" id="RHEA-COMP:9666"/>
        <dbReference type="Rhea" id="RHEA-COMP:9695"/>
        <dbReference type="ChEBI" id="CHEBI:30616"/>
        <dbReference type="ChEBI" id="CHEBI:33019"/>
        <dbReference type="ChEBI" id="CHEBI:58045"/>
        <dbReference type="ChEBI" id="CHEBI:78442"/>
        <dbReference type="ChEBI" id="CHEBI:78528"/>
        <dbReference type="ChEBI" id="CHEBI:456215"/>
        <dbReference type="EC" id="6.1.1.5"/>
    </reaction>
</comment>
<dbReference type="RefSeq" id="WP_012954934.1">
    <property type="nucleotide sequence ID" value="NC_013790.1"/>
</dbReference>
<evidence type="ECO:0000256" key="4">
    <source>
        <dbReference type="ARBA" id="ARBA00022741"/>
    </source>
</evidence>
<comment type="cofactor">
    <cofactor evidence="10">
        <name>Zn(2+)</name>
        <dbReference type="ChEBI" id="CHEBI:29105"/>
    </cofactor>
</comment>
<dbReference type="InterPro" id="IPR002301">
    <property type="entry name" value="Ile-tRNA-ligase"/>
</dbReference>
<dbReference type="EMBL" id="CP001719">
    <property type="protein sequence ID" value="ADC45978.1"/>
    <property type="molecule type" value="Genomic_DNA"/>
</dbReference>
<dbReference type="AlphaFoldDB" id="D3DYQ8"/>
<feature type="domain" description="Methionyl/Valyl/Leucyl/Isoleucyl-tRNA synthetase anticodon-binding" evidence="12">
    <location>
        <begin position="751"/>
        <end position="900"/>
    </location>
</feature>
<evidence type="ECO:0000256" key="2">
    <source>
        <dbReference type="ARBA" id="ARBA00022598"/>
    </source>
</evidence>
<dbReference type="InterPro" id="IPR014729">
    <property type="entry name" value="Rossmann-like_a/b/a_fold"/>
</dbReference>
<sequence length="1143" mass="131149">MPIEEAEKSYDFKKIESKVQSFWEDEDIYQKTNELNKNGPQYSFLDGPPYCSGKIHLGTTWNKVIKDTLLRYKSMNGFALRRQAGWDTHGLPIEHKVEQLLGIESKQEIEEKYGIDKFVGKCKEFAMENKVAMTEQFKSLGVWMDWDNPYMTLDPKYMESAWWTLKKTHEKNLLTKDKRVISWCPHCQTALAAAEIDYTEDTDPSIYVRFPLKEKFLNEENCSEFANDSDLANLKQSFLVWTTTPWTLPGNLAICLNEDFEYSFVKVDERLNESDDEILIIANELLETVLGPIEIIHKNKIPNPKYDPENKESKEKKYLIEEETEVMYEIIKTVKGSELLGLGYVYPLAEEVPKQMEIEAENSLVHTTFHGDHVELGEGTGFVHTAPGHGPEDFEIGQEVGLPIHCPVDEAGCFTEDGGAYANGYTKDLNDTIIADLIAKGLMFKNDTITHRFGVCWRCKTPIIYLATEQWFIKVPEIKEKMLSEIDRVEWVPKWAGEGRFHDWVANAKDWTISRQRYWGIPIPIWVCPDCGEIKVIGSVEELKELSINEITASDEELVHRPYVDDILINCDCGCDSPMKRIPDVLDVWIDSGVAGWAALYYPREEEMFDKWYPYDFICEGHDQTRGWFYSQLGTGVIALDQAPYNKVLMHGFVLDEEGKKMSKSLGNVVQPEEVIEKYGADVLRFYLLWACKPWDDLKFVWDELNNVKKMFNILWNVYVFSTTYMALDEFDPAKCVLDGPDANVTLRNEDRWILSRVNSLAKEAGDAINDVHFHLATRAINNFILEDLSRWYVRLIRGRTWVESDDPDKLGAYYTLYNTLNTLIHLMAPITPHLSEEVYENLVKNLDDNAVESIHMDNWMFDECLIDKELEAEMDHIREIIEAAARARDVARYKLRWPVSDITVVSQDESILNSVALLEDVIKDQSNTKEVLTANEFENLTFIAKPNLKTLGPRLKGDMGIVQKFFAQAKAEGIGNSIKEELDSSGKYIVTGEDREGNQKEIELSADDVLYETELPDDVVSAEFNGGNVFVNTKITPEILSEAMARETIRRIQDMRKDMDLDVEANVGVMINTDGEFKELIEKQSNLISDEVRAKSLVIFDGKACEVCTDKGMGREYEDISVEYSKEWEIEGHKVIISVVKL</sequence>
<dbReference type="HAMAP" id="MF_02003">
    <property type="entry name" value="Ile_tRNA_synth_type2"/>
    <property type="match status" value="1"/>
</dbReference>
<accession>D3DYQ8</accession>
<feature type="domain" description="Aminoacyl-tRNA synthetase class Ia" evidence="11">
    <location>
        <begin position="19"/>
        <end position="697"/>
    </location>
</feature>
<keyword evidence="1 10" id="KW-0963">Cytoplasm</keyword>
<evidence type="ECO:0000256" key="1">
    <source>
        <dbReference type="ARBA" id="ARBA00022490"/>
    </source>
</evidence>
<dbReference type="GO" id="GO:0005737">
    <property type="term" value="C:cytoplasm"/>
    <property type="evidence" value="ECO:0007669"/>
    <property type="project" value="UniProtKB-SubCell"/>
</dbReference>
<comment type="subcellular location">
    <subcellularLocation>
        <location evidence="10">Cytoplasm</location>
    </subcellularLocation>
</comment>
<evidence type="ECO:0000256" key="7">
    <source>
        <dbReference type="ARBA" id="ARBA00022917"/>
    </source>
</evidence>
<feature type="short sequence motif" description="'KMSKS' region" evidence="10">
    <location>
        <begin position="661"/>
        <end position="665"/>
    </location>
</feature>
<dbReference type="Gene3D" id="1.10.730.10">
    <property type="entry name" value="Isoleucyl-tRNA Synthetase, Domain 1"/>
    <property type="match status" value="1"/>
</dbReference>
<dbReference type="PANTHER" id="PTHR42780">
    <property type="entry name" value="SOLEUCYL-TRNA SYNTHETASE"/>
    <property type="match status" value="1"/>
</dbReference>
<comment type="domain">
    <text evidence="10">IleRS has two distinct active sites: one for aminoacylation and one for editing. The misactivated valine is translocated from the active site to the editing site, which sterically excludes the correctly activated isoleucine. The single editing site contains two valyl binding pockets, one specific for each substrate (Val-AMP or Val-tRNA(Ile)).</text>
</comment>
<keyword evidence="6 10" id="KW-0067">ATP-binding</keyword>
<dbReference type="Gene3D" id="3.90.740.10">
    <property type="entry name" value="Valyl/Leucyl/Isoleucyl-tRNA synthetase, editing domain"/>
    <property type="match status" value="1"/>
</dbReference>
<dbReference type="STRING" id="634498.mru_0126"/>
<dbReference type="Pfam" id="PF00133">
    <property type="entry name" value="tRNA-synt_1"/>
    <property type="match status" value="1"/>
</dbReference>
<dbReference type="InterPro" id="IPR009008">
    <property type="entry name" value="Val/Leu/Ile-tRNA-synth_edit"/>
</dbReference>
<keyword evidence="7 10" id="KW-0648">Protein biosynthesis</keyword>
<dbReference type="SUPFAM" id="SSF52374">
    <property type="entry name" value="Nucleotidylyl transferase"/>
    <property type="match status" value="1"/>
</dbReference>
<dbReference type="SUPFAM" id="SSF50677">
    <property type="entry name" value="ValRS/IleRS/LeuRS editing domain"/>
    <property type="match status" value="1"/>
</dbReference>
<keyword evidence="2 10" id="KW-0436">Ligase</keyword>
<dbReference type="GO" id="GO:0005524">
    <property type="term" value="F:ATP binding"/>
    <property type="evidence" value="ECO:0007669"/>
    <property type="project" value="UniProtKB-UniRule"/>
</dbReference>
<evidence type="ECO:0000256" key="6">
    <source>
        <dbReference type="ARBA" id="ARBA00022840"/>
    </source>
</evidence>
<dbReference type="SUPFAM" id="SSF47323">
    <property type="entry name" value="Anticodon-binding domain of a subclass of class I aminoacyl-tRNA synthetases"/>
    <property type="match status" value="1"/>
</dbReference>
<organism evidence="13 14">
    <name type="scientific">Methanobrevibacter ruminantium (strain ATCC 35063 / DSM 1093 / JCM 13430 / OCM 146 / M1)</name>
    <name type="common">Methanobacterium ruminantium</name>
    <dbReference type="NCBI Taxonomy" id="634498"/>
    <lineage>
        <taxon>Archaea</taxon>
        <taxon>Methanobacteriati</taxon>
        <taxon>Methanobacteriota</taxon>
        <taxon>Methanomada group</taxon>
        <taxon>Methanobacteria</taxon>
        <taxon>Methanobacteriales</taxon>
        <taxon>Methanobacteriaceae</taxon>
        <taxon>Methanobrevibacter</taxon>
    </lineage>
</organism>
<comment type="similarity">
    <text evidence="10">Belongs to the class-I aminoacyl-tRNA synthetase family. IleS type 2 subfamily.</text>
</comment>
<dbReference type="InterPro" id="IPR023586">
    <property type="entry name" value="Ile-tRNA-ligase_type2"/>
</dbReference>
<keyword evidence="3 10" id="KW-0479">Metal-binding</keyword>
<keyword evidence="8 10" id="KW-0030">Aminoacyl-tRNA synthetase</keyword>
<protein>
    <recommendedName>
        <fullName evidence="10">Isoleucine--tRNA ligase</fullName>
        <ecNumber evidence="10">6.1.1.5</ecNumber>
    </recommendedName>
    <alternativeName>
        <fullName evidence="10">Isoleucyl-tRNA synthetase</fullName>
        <shortName evidence="10">IleRS</shortName>
    </alternativeName>
</protein>
<dbReference type="EC" id="6.1.1.5" evidence="10"/>
<dbReference type="FunFam" id="3.40.50.620:FF:000286">
    <property type="entry name" value="Isoleucine--tRNA ligase"/>
    <property type="match status" value="1"/>
</dbReference>
<evidence type="ECO:0000256" key="5">
    <source>
        <dbReference type="ARBA" id="ARBA00022833"/>
    </source>
</evidence>
<dbReference type="CDD" id="cd00818">
    <property type="entry name" value="IleRS_core"/>
    <property type="match status" value="1"/>
</dbReference>
<evidence type="ECO:0000259" key="11">
    <source>
        <dbReference type="Pfam" id="PF00133"/>
    </source>
</evidence>
<keyword evidence="5 10" id="KW-0862">Zinc</keyword>
<reference evidence="13 14" key="1">
    <citation type="journal article" date="2010" name="PLoS ONE">
        <title>The genome sequence of the rumen methanogen Methanobrevibacter ruminantium reveals new possibilities for controlling ruminant methane emissions.</title>
        <authorList>
            <person name="Leahy S.C."/>
            <person name="Kelly W.J."/>
            <person name="Altermann E."/>
            <person name="Ronimus R.S."/>
            <person name="Yeoman C.J."/>
            <person name="Pacheco D.M."/>
            <person name="Li D."/>
            <person name="Kong Z."/>
            <person name="McTavish S."/>
            <person name="Sang C."/>
            <person name="Lambie S.C."/>
            <person name="Janssen P.H."/>
            <person name="Dey D."/>
            <person name="Attwood G.T."/>
        </authorList>
    </citation>
    <scope>NUCLEOTIDE SEQUENCE [LARGE SCALE GENOMIC DNA]</scope>
    <source>
        <strain evidence="14">ATCC 35063 / DSM 1093 / JCM 13430 / OCM 146 / M1</strain>
    </source>
</reference>
<dbReference type="InterPro" id="IPR002300">
    <property type="entry name" value="aa-tRNA-synth_Ia"/>
</dbReference>
<comment type="function">
    <text evidence="10">Catalyzes the attachment of isoleucine to tRNA(Ile). As IleRS can inadvertently accommodate and process structurally similar amino acids such as valine, to avoid such errors it has two additional distinct tRNA(Ile)-dependent editing activities. One activity is designated as 'pretransfer' editing and involves the hydrolysis of activated Val-AMP. The other activity is designated 'posttransfer' editing and involves deacylation of mischarged Val-tRNA(Ile).</text>
</comment>
<dbReference type="eggNOG" id="arCOG00807">
    <property type="taxonomic scope" value="Archaea"/>
</dbReference>
<name>D3DYQ8_METRM</name>
<dbReference type="GO" id="GO:0002161">
    <property type="term" value="F:aminoacyl-tRNA deacylase activity"/>
    <property type="evidence" value="ECO:0007669"/>
    <property type="project" value="InterPro"/>
</dbReference>
<dbReference type="PATRIC" id="fig|634498.28.peg.130"/>
<dbReference type="FunFam" id="1.10.730.10:FF:000033">
    <property type="entry name" value="Valine--tRNA ligase"/>
    <property type="match status" value="1"/>
</dbReference>
<dbReference type="InterPro" id="IPR013155">
    <property type="entry name" value="M/V/L/I-tRNA-synth_anticd-bd"/>
</dbReference>
<feature type="binding site" evidence="10">
    <location>
        <position position="664"/>
    </location>
    <ligand>
        <name>ATP</name>
        <dbReference type="ChEBI" id="CHEBI:30616"/>
    </ligand>
</feature>
<feature type="short sequence motif" description="'HIGH' region" evidence="10">
    <location>
        <begin position="49"/>
        <end position="59"/>
    </location>
</feature>
<dbReference type="HOGENOM" id="CLU_001493_1_1_2"/>
<dbReference type="NCBIfam" id="TIGR00392">
    <property type="entry name" value="ileS"/>
    <property type="match status" value="1"/>
</dbReference>
<dbReference type="GO" id="GO:0006428">
    <property type="term" value="P:isoleucyl-tRNA aminoacylation"/>
    <property type="evidence" value="ECO:0007669"/>
    <property type="project" value="UniProtKB-UniRule"/>
</dbReference>
<dbReference type="InterPro" id="IPR009080">
    <property type="entry name" value="tRNAsynth_Ia_anticodon-bd"/>
</dbReference>
<dbReference type="CDD" id="cd07961">
    <property type="entry name" value="Anticodon_Ia_Ile_ABEc"/>
    <property type="match status" value="1"/>
</dbReference>
<dbReference type="InterPro" id="IPR001412">
    <property type="entry name" value="aa-tRNA-synth_I_CS"/>
</dbReference>
<dbReference type="PRINTS" id="PR00984">
    <property type="entry name" value="TRNASYNTHILE"/>
</dbReference>
<evidence type="ECO:0000313" key="14">
    <source>
        <dbReference type="Proteomes" id="UP000008680"/>
    </source>
</evidence>
<evidence type="ECO:0000256" key="10">
    <source>
        <dbReference type="HAMAP-Rule" id="MF_02003"/>
    </source>
</evidence>
<dbReference type="Proteomes" id="UP000008680">
    <property type="component" value="Chromosome"/>
</dbReference>
<dbReference type="GO" id="GO:0008270">
    <property type="term" value="F:zinc ion binding"/>
    <property type="evidence" value="ECO:0007669"/>
    <property type="project" value="UniProtKB-UniRule"/>
</dbReference>
<dbReference type="Pfam" id="PF19302">
    <property type="entry name" value="DUF5915"/>
    <property type="match status" value="1"/>
</dbReference>
<dbReference type="PANTHER" id="PTHR42780:SF1">
    <property type="entry name" value="ISOLEUCINE--TRNA LIGASE, CYTOPLASMIC"/>
    <property type="match status" value="1"/>
</dbReference>
<dbReference type="GO" id="GO:0000049">
    <property type="term" value="F:tRNA binding"/>
    <property type="evidence" value="ECO:0007669"/>
    <property type="project" value="InterPro"/>
</dbReference>
<dbReference type="GeneID" id="8769744"/>
<evidence type="ECO:0000256" key="9">
    <source>
        <dbReference type="ARBA" id="ARBA00048359"/>
    </source>
</evidence>
<dbReference type="Gene3D" id="3.40.50.620">
    <property type="entry name" value="HUPs"/>
    <property type="match status" value="2"/>
</dbReference>
<evidence type="ECO:0000256" key="3">
    <source>
        <dbReference type="ARBA" id="ARBA00022723"/>
    </source>
</evidence>